<dbReference type="InterPro" id="IPR036866">
    <property type="entry name" value="RibonucZ/Hydroxyglut_hydro"/>
</dbReference>
<dbReference type="InterPro" id="IPR052159">
    <property type="entry name" value="Competence_DNA_uptake"/>
</dbReference>
<dbReference type="PANTHER" id="PTHR30619:SF1">
    <property type="entry name" value="RECOMBINATION PROTEIN 2"/>
    <property type="match status" value="1"/>
</dbReference>
<evidence type="ECO:0008006" key="3">
    <source>
        <dbReference type="Google" id="ProtNLM"/>
    </source>
</evidence>
<dbReference type="AlphaFoldDB" id="A0A1G2HLF4"/>
<evidence type="ECO:0000313" key="2">
    <source>
        <dbReference type="Proteomes" id="UP000178991"/>
    </source>
</evidence>
<dbReference type="Gene3D" id="3.60.15.10">
    <property type="entry name" value="Ribonuclease Z/Hydroxyacylglutathione hydrolase-like"/>
    <property type="match status" value="1"/>
</dbReference>
<dbReference type="EMBL" id="MHOL01000003">
    <property type="protein sequence ID" value="OGZ63317.1"/>
    <property type="molecule type" value="Genomic_DNA"/>
</dbReference>
<organism evidence="1 2">
    <name type="scientific">Candidatus Staskawiczbacteria bacterium RIFCSPHIGHO2_01_FULL_34_27</name>
    <dbReference type="NCBI Taxonomy" id="1802199"/>
    <lineage>
        <taxon>Bacteria</taxon>
        <taxon>Candidatus Staskawicziibacteriota</taxon>
    </lineage>
</organism>
<protein>
    <recommendedName>
        <fullName evidence="3">Metallo-beta-lactamase domain-containing protein</fullName>
    </recommendedName>
</protein>
<reference evidence="1 2" key="1">
    <citation type="journal article" date="2016" name="Nat. Commun.">
        <title>Thousands of microbial genomes shed light on interconnected biogeochemical processes in an aquifer system.</title>
        <authorList>
            <person name="Anantharaman K."/>
            <person name="Brown C.T."/>
            <person name="Hug L.A."/>
            <person name="Sharon I."/>
            <person name="Castelle C.J."/>
            <person name="Probst A.J."/>
            <person name="Thomas B.C."/>
            <person name="Singh A."/>
            <person name="Wilkins M.J."/>
            <person name="Karaoz U."/>
            <person name="Brodie E.L."/>
            <person name="Williams K.H."/>
            <person name="Hubbard S.S."/>
            <person name="Banfield J.F."/>
        </authorList>
    </citation>
    <scope>NUCLEOTIDE SEQUENCE [LARGE SCALE GENOMIC DNA]</scope>
</reference>
<dbReference type="Proteomes" id="UP000178991">
    <property type="component" value="Unassembled WGS sequence"/>
</dbReference>
<accession>A0A1G2HLF4</accession>
<dbReference type="SUPFAM" id="SSF56281">
    <property type="entry name" value="Metallo-hydrolase/oxidoreductase"/>
    <property type="match status" value="1"/>
</dbReference>
<gene>
    <name evidence="1" type="ORF">A2639_00095</name>
</gene>
<evidence type="ECO:0000313" key="1">
    <source>
        <dbReference type="EMBL" id="OGZ63317.1"/>
    </source>
</evidence>
<sequence>MSTIKSLSVGNGDMFYIKHNSDNFTIIDCHICEEDQERIVKEIKHAHLGKGITRFISTHPDQDHLQGLKYLDDNIDILNFYCVKNNVIKEDETEDFKHYCTLRDHNKKAFHIEKGSTRKWMNQTCEERGSAGIHVLWPITTDENFKSALMEAEQNGGSPNNISAVIRYSIENGVSVMWMGDLETDFLESIKDKIVWLETDIVFASHHGRDSGKIPEVVLSKIKPKIIVIGEAPSEHLNYYNNYNTITQNSAGDITLECAEKKVHIFVSSYDYSVDFLNNEYETGEDNYLGSLDV</sequence>
<dbReference type="PANTHER" id="PTHR30619">
    <property type="entry name" value="DNA INTERNALIZATION/COMPETENCE PROTEIN COMEC/REC2"/>
    <property type="match status" value="1"/>
</dbReference>
<name>A0A1G2HLF4_9BACT</name>
<comment type="caution">
    <text evidence="1">The sequence shown here is derived from an EMBL/GenBank/DDBJ whole genome shotgun (WGS) entry which is preliminary data.</text>
</comment>
<proteinExistence type="predicted"/>